<dbReference type="SMART" id="SM00248">
    <property type="entry name" value="ANK"/>
    <property type="match status" value="4"/>
</dbReference>
<organism evidence="4 5">
    <name type="scientific">Aureobasidium pullulans</name>
    <name type="common">Black yeast</name>
    <name type="synonym">Pullularia pullulans</name>
    <dbReference type="NCBI Taxonomy" id="5580"/>
    <lineage>
        <taxon>Eukaryota</taxon>
        <taxon>Fungi</taxon>
        <taxon>Dikarya</taxon>
        <taxon>Ascomycota</taxon>
        <taxon>Pezizomycotina</taxon>
        <taxon>Dothideomycetes</taxon>
        <taxon>Dothideomycetidae</taxon>
        <taxon>Dothideales</taxon>
        <taxon>Saccotheciaceae</taxon>
        <taxon>Aureobasidium</taxon>
    </lineage>
</organism>
<evidence type="ECO:0000313" key="5">
    <source>
        <dbReference type="Proteomes" id="UP000308014"/>
    </source>
</evidence>
<evidence type="ECO:0000313" key="4">
    <source>
        <dbReference type="EMBL" id="THW19252.1"/>
    </source>
</evidence>
<reference evidence="4 5" key="1">
    <citation type="submission" date="2018-10" db="EMBL/GenBank/DDBJ databases">
        <title>Fifty Aureobasidium pullulans genomes reveal a recombining polyextremotolerant generalist.</title>
        <authorList>
            <person name="Gostincar C."/>
            <person name="Turk M."/>
            <person name="Zajc J."/>
            <person name="Gunde-Cimerman N."/>
        </authorList>
    </citation>
    <scope>NUCLEOTIDE SEQUENCE [LARGE SCALE GENOMIC DNA]</scope>
    <source>
        <strain evidence="4 5">EXF-11318</strain>
    </source>
</reference>
<dbReference type="SUPFAM" id="SSF48403">
    <property type="entry name" value="Ankyrin repeat"/>
    <property type="match status" value="1"/>
</dbReference>
<dbReference type="GO" id="GO:0005829">
    <property type="term" value="C:cytosol"/>
    <property type="evidence" value="ECO:0007669"/>
    <property type="project" value="TreeGrafter"/>
</dbReference>
<protein>
    <submittedName>
        <fullName evidence="4">Uncharacterized protein</fullName>
    </submittedName>
</protein>
<dbReference type="AlphaFoldDB" id="A0A4S9JCZ5"/>
<keyword evidence="2 3" id="KW-0040">ANK repeat</keyword>
<dbReference type="InterPro" id="IPR036770">
    <property type="entry name" value="Ankyrin_rpt-contain_sf"/>
</dbReference>
<dbReference type="PANTHER" id="PTHR46680:SF3">
    <property type="entry name" value="NF-KAPPA-B INHIBITOR CACTUS"/>
    <property type="match status" value="1"/>
</dbReference>
<evidence type="ECO:0000256" key="2">
    <source>
        <dbReference type="ARBA" id="ARBA00023043"/>
    </source>
</evidence>
<dbReference type="GO" id="GO:0071356">
    <property type="term" value="P:cellular response to tumor necrosis factor"/>
    <property type="evidence" value="ECO:0007669"/>
    <property type="project" value="TreeGrafter"/>
</dbReference>
<keyword evidence="1" id="KW-0677">Repeat</keyword>
<comment type="caution">
    <text evidence="4">The sequence shown here is derived from an EMBL/GenBank/DDBJ whole genome shotgun (WGS) entry which is preliminary data.</text>
</comment>
<sequence length="287" mass="32033">MPALVNFQDERGRTPLHVALFLGKTHLAKELLARDSDVSILDNYGRSAFDVACQYGRLSLLERLIPPLAARGHRVSFNNNGERSRSLPYRDMEENGEARVVMPMASTGTTVVGRSEDPTSTVRSSEDIRTFKTTVTESSHWLLEKNLGKVPGWSLCILGRFDVLHERLGRNNVDLLESSPDDGNTALHWLMKSTSYPFELQEKILNEYLSGNPQRCSPANLNRETPLHTAISSGRILTADMLIRNGADLTRRDDSERTPLDLAKELDRTDFIAILEKAVESADAQDG</sequence>
<feature type="repeat" description="ANK" evidence="3">
    <location>
        <begin position="222"/>
        <end position="254"/>
    </location>
</feature>
<dbReference type="PROSITE" id="PS50297">
    <property type="entry name" value="ANK_REP_REGION"/>
    <property type="match status" value="2"/>
</dbReference>
<dbReference type="GO" id="GO:0051059">
    <property type="term" value="F:NF-kappaB binding"/>
    <property type="evidence" value="ECO:0007669"/>
    <property type="project" value="TreeGrafter"/>
</dbReference>
<dbReference type="Proteomes" id="UP000308014">
    <property type="component" value="Unassembled WGS sequence"/>
</dbReference>
<proteinExistence type="predicted"/>
<name>A0A4S9JCZ5_AURPU</name>
<evidence type="ECO:0000256" key="1">
    <source>
        <dbReference type="ARBA" id="ARBA00022737"/>
    </source>
</evidence>
<dbReference type="PROSITE" id="PS50088">
    <property type="entry name" value="ANK_REPEAT"/>
    <property type="match status" value="2"/>
</dbReference>
<accession>A0A4S9JCZ5</accession>
<feature type="repeat" description="ANK" evidence="3">
    <location>
        <begin position="11"/>
        <end position="43"/>
    </location>
</feature>
<evidence type="ECO:0000256" key="3">
    <source>
        <dbReference type="PROSITE-ProRule" id="PRU00023"/>
    </source>
</evidence>
<gene>
    <name evidence="4" type="ORF">D6D24_02939</name>
</gene>
<dbReference type="PANTHER" id="PTHR46680">
    <property type="entry name" value="NF-KAPPA-B INHIBITOR ALPHA"/>
    <property type="match status" value="1"/>
</dbReference>
<dbReference type="InterPro" id="IPR051070">
    <property type="entry name" value="NF-kappa-B_inhibitor"/>
</dbReference>
<dbReference type="Gene3D" id="1.25.40.20">
    <property type="entry name" value="Ankyrin repeat-containing domain"/>
    <property type="match status" value="2"/>
</dbReference>
<dbReference type="Pfam" id="PF12796">
    <property type="entry name" value="Ank_2"/>
    <property type="match status" value="2"/>
</dbReference>
<dbReference type="EMBL" id="QZAJ01000069">
    <property type="protein sequence ID" value="THW19252.1"/>
    <property type="molecule type" value="Genomic_DNA"/>
</dbReference>
<dbReference type="InterPro" id="IPR002110">
    <property type="entry name" value="Ankyrin_rpt"/>
</dbReference>